<dbReference type="OrthoDB" id="9762978at2"/>
<evidence type="ECO:0000256" key="4">
    <source>
        <dbReference type="ARBA" id="ARBA00022989"/>
    </source>
</evidence>
<feature type="transmembrane region" description="Helical" evidence="6">
    <location>
        <begin position="66"/>
        <end position="90"/>
    </location>
</feature>
<feature type="transmembrane region" description="Helical" evidence="6">
    <location>
        <begin position="252"/>
        <end position="274"/>
    </location>
</feature>
<keyword evidence="3 6" id="KW-0812">Transmembrane</keyword>
<sequence>MNTWLTLLPPCIAILLAITTRQVYVAIFAGIMAGSILLSNNFLLGVANSFNAIADTFQSSSSVKSLIFILIIGAIINVMRQSGGIDALIYQVSHKYHLVNSKPRAQLVTFAFGFLMCLEGVGSMMLVGLIGRPLFNKFNISREKLAFVANSTGAPLAWLMPFSGTGVFLISLIGAQVENGTLTDKPIIYIFAALPYQVYCIAILALVPILAYKKSDFTATELSEAKKTDSASNSMSDNQSIDQLAHQPSTGIWAMLLPVVILLGSIFVISLVTGKGNILAGDISSAIYWSGFISLIGTGIYFSLCKVKMDQYIQWCIQGMKQTLPAVIILVLAFSLSNITGQLGTGKYIAGFVSGELPLWLVPASIFIICILISFSTGSSGATVSIMTPIIIPLAVGVDISVPVAIAAVISGAVFGDQSSPISDSVIVASTAADCPPQRHFVTQLPYTLAVALLSLTFYLVVGFNA</sequence>
<dbReference type="InterPro" id="IPR018461">
    <property type="entry name" value="Na/H_Antiport_NhaC-like_C"/>
</dbReference>
<feature type="transmembrane region" description="Helical" evidence="6">
    <location>
        <begin position="390"/>
        <end position="415"/>
    </location>
</feature>
<evidence type="ECO:0000256" key="1">
    <source>
        <dbReference type="ARBA" id="ARBA00004651"/>
    </source>
</evidence>
<dbReference type="RefSeq" id="WP_126507163.1">
    <property type="nucleotide sequence ID" value="NZ_RXNV01000009.1"/>
</dbReference>
<name>A0A3S0JVE5_9GAMM</name>
<evidence type="ECO:0000313" key="9">
    <source>
        <dbReference type="Proteomes" id="UP000282060"/>
    </source>
</evidence>
<dbReference type="Proteomes" id="UP000282060">
    <property type="component" value="Unassembled WGS sequence"/>
</dbReference>
<dbReference type="AlphaFoldDB" id="A0A3S0JVE5"/>
<proteinExistence type="predicted"/>
<dbReference type="Pfam" id="PF03553">
    <property type="entry name" value="Na_H_antiporter"/>
    <property type="match status" value="1"/>
</dbReference>
<keyword evidence="9" id="KW-1185">Reference proteome</keyword>
<organism evidence="8 9">
    <name type="scientific">Shewanella atlantica</name>
    <dbReference type="NCBI Taxonomy" id="271099"/>
    <lineage>
        <taxon>Bacteria</taxon>
        <taxon>Pseudomonadati</taxon>
        <taxon>Pseudomonadota</taxon>
        <taxon>Gammaproteobacteria</taxon>
        <taxon>Alteromonadales</taxon>
        <taxon>Shewanellaceae</taxon>
        <taxon>Shewanella</taxon>
    </lineage>
</organism>
<feature type="transmembrane region" description="Helical" evidence="6">
    <location>
        <begin position="324"/>
        <end position="345"/>
    </location>
</feature>
<evidence type="ECO:0000259" key="7">
    <source>
        <dbReference type="Pfam" id="PF03553"/>
    </source>
</evidence>
<feature type="transmembrane region" description="Helical" evidence="6">
    <location>
        <begin position="110"/>
        <end position="135"/>
    </location>
</feature>
<keyword evidence="2" id="KW-1003">Cell membrane</keyword>
<reference evidence="8 9" key="1">
    <citation type="submission" date="2018-12" db="EMBL/GenBank/DDBJ databases">
        <authorList>
            <person name="Yu L."/>
        </authorList>
    </citation>
    <scope>NUCLEOTIDE SEQUENCE [LARGE SCALE GENOMIC DNA]</scope>
    <source>
        <strain evidence="8 9">HAW-EB5</strain>
    </source>
</reference>
<keyword evidence="4 6" id="KW-1133">Transmembrane helix</keyword>
<dbReference type="GO" id="GO:0005886">
    <property type="term" value="C:plasma membrane"/>
    <property type="evidence" value="ECO:0007669"/>
    <property type="project" value="UniProtKB-SubCell"/>
</dbReference>
<keyword evidence="5 6" id="KW-0472">Membrane</keyword>
<comment type="caution">
    <text evidence="8">The sequence shown here is derived from an EMBL/GenBank/DDBJ whole genome shotgun (WGS) entry which is preliminary data.</text>
</comment>
<evidence type="ECO:0000313" key="8">
    <source>
        <dbReference type="EMBL" id="RTR29750.1"/>
    </source>
</evidence>
<evidence type="ECO:0000256" key="2">
    <source>
        <dbReference type="ARBA" id="ARBA00022475"/>
    </source>
</evidence>
<accession>A0A3S0JVE5</accession>
<feature type="transmembrane region" description="Helical" evidence="6">
    <location>
        <begin position="187"/>
        <end position="212"/>
    </location>
</feature>
<dbReference type="PANTHER" id="PTHR43478:SF1">
    <property type="entry name" value="NA+_H+ ANTIPORTER NHAC-LIKE C-TERMINAL DOMAIN-CONTAINING PROTEIN"/>
    <property type="match status" value="1"/>
</dbReference>
<gene>
    <name evidence="8" type="ORF">EKG39_16920</name>
</gene>
<comment type="subcellular location">
    <subcellularLocation>
        <location evidence="1">Cell membrane</location>
        <topology evidence="1">Multi-pass membrane protein</topology>
    </subcellularLocation>
</comment>
<feature type="transmembrane region" description="Helical" evidence="6">
    <location>
        <begin position="156"/>
        <end position="175"/>
    </location>
</feature>
<dbReference type="PANTHER" id="PTHR43478">
    <property type="entry name" value="NA+/H+ ANTIPORTER-RELATED"/>
    <property type="match status" value="1"/>
</dbReference>
<feature type="transmembrane region" description="Helical" evidence="6">
    <location>
        <begin position="445"/>
        <end position="464"/>
    </location>
</feature>
<feature type="transmembrane region" description="Helical" evidence="6">
    <location>
        <begin position="357"/>
        <end position="378"/>
    </location>
</feature>
<evidence type="ECO:0000256" key="3">
    <source>
        <dbReference type="ARBA" id="ARBA00022692"/>
    </source>
</evidence>
<feature type="transmembrane region" description="Helical" evidence="6">
    <location>
        <begin position="31"/>
        <end position="54"/>
    </location>
</feature>
<feature type="transmembrane region" description="Helical" evidence="6">
    <location>
        <begin position="286"/>
        <end position="304"/>
    </location>
</feature>
<dbReference type="EMBL" id="RXNV01000009">
    <property type="protein sequence ID" value="RTR29750.1"/>
    <property type="molecule type" value="Genomic_DNA"/>
</dbReference>
<evidence type="ECO:0000256" key="5">
    <source>
        <dbReference type="ARBA" id="ARBA00023136"/>
    </source>
</evidence>
<protein>
    <submittedName>
        <fullName evidence="8">Sodium:proton antiporter</fullName>
    </submittedName>
</protein>
<feature type="domain" description="Na+/H+ antiporter NhaC-like C-terminal" evidence="7">
    <location>
        <begin position="191"/>
        <end position="464"/>
    </location>
</feature>
<evidence type="ECO:0000256" key="6">
    <source>
        <dbReference type="SAM" id="Phobius"/>
    </source>
</evidence>